<evidence type="ECO:0000313" key="5">
    <source>
        <dbReference type="Proteomes" id="UP001295794"/>
    </source>
</evidence>
<gene>
    <name evidence="4" type="ORF">MYCIT1_LOCUS18260</name>
</gene>
<evidence type="ECO:0000256" key="2">
    <source>
        <dbReference type="ARBA" id="ARBA00022833"/>
    </source>
</evidence>
<sequence>MQGQDQYCTEHEMHGTHSFDQGSFGTHAVWEDPFLFEVPAGLAPEHPAPLMCGGATVFEIIESYNIRPTHRVRVVGLGGLGHVAATFAAMMGAEVVVFSSSDAKREEAFVLGASEFHATRGVG</sequence>
<dbReference type="GO" id="GO:0016616">
    <property type="term" value="F:oxidoreductase activity, acting on the CH-OH group of donors, NAD or NADP as acceptor"/>
    <property type="evidence" value="ECO:0007669"/>
    <property type="project" value="InterPro"/>
</dbReference>
<dbReference type="Gene3D" id="3.90.180.10">
    <property type="entry name" value="Medium-chain alcohol dehydrogenases, catalytic domain"/>
    <property type="match status" value="1"/>
</dbReference>
<protein>
    <submittedName>
        <fullName evidence="4">Uncharacterized protein</fullName>
    </submittedName>
</protein>
<dbReference type="InterPro" id="IPR011032">
    <property type="entry name" value="GroES-like_sf"/>
</dbReference>
<dbReference type="SUPFAM" id="SSF50129">
    <property type="entry name" value="GroES-like"/>
    <property type="match status" value="1"/>
</dbReference>
<keyword evidence="2" id="KW-0862">Zinc</keyword>
<evidence type="ECO:0000256" key="1">
    <source>
        <dbReference type="ARBA" id="ARBA00022723"/>
    </source>
</evidence>
<keyword evidence="3" id="KW-0560">Oxidoreductase</keyword>
<dbReference type="AlphaFoldDB" id="A0AAD2HC81"/>
<keyword evidence="5" id="KW-1185">Reference proteome</keyword>
<dbReference type="GO" id="GO:0046872">
    <property type="term" value="F:metal ion binding"/>
    <property type="evidence" value="ECO:0007669"/>
    <property type="project" value="UniProtKB-KW"/>
</dbReference>
<accession>A0AAD2HC81</accession>
<evidence type="ECO:0000256" key="3">
    <source>
        <dbReference type="ARBA" id="ARBA00023002"/>
    </source>
</evidence>
<organism evidence="4 5">
    <name type="scientific">Mycena citricolor</name>
    <dbReference type="NCBI Taxonomy" id="2018698"/>
    <lineage>
        <taxon>Eukaryota</taxon>
        <taxon>Fungi</taxon>
        <taxon>Dikarya</taxon>
        <taxon>Basidiomycota</taxon>
        <taxon>Agaricomycotina</taxon>
        <taxon>Agaricomycetes</taxon>
        <taxon>Agaricomycetidae</taxon>
        <taxon>Agaricales</taxon>
        <taxon>Marasmiineae</taxon>
        <taxon>Mycenaceae</taxon>
        <taxon>Mycena</taxon>
    </lineage>
</organism>
<evidence type="ECO:0000313" key="4">
    <source>
        <dbReference type="EMBL" id="CAK5272550.1"/>
    </source>
</evidence>
<keyword evidence="1" id="KW-0479">Metal-binding</keyword>
<dbReference type="InterPro" id="IPR047109">
    <property type="entry name" value="CAD-like"/>
</dbReference>
<dbReference type="Proteomes" id="UP001295794">
    <property type="component" value="Unassembled WGS sequence"/>
</dbReference>
<dbReference type="InterPro" id="IPR036291">
    <property type="entry name" value="NAD(P)-bd_dom_sf"/>
</dbReference>
<reference evidence="4" key="1">
    <citation type="submission" date="2023-11" db="EMBL/GenBank/DDBJ databases">
        <authorList>
            <person name="De Vega J J."/>
            <person name="De Vega J J."/>
        </authorList>
    </citation>
    <scope>NUCLEOTIDE SEQUENCE</scope>
</reference>
<dbReference type="EMBL" id="CAVNYO010000182">
    <property type="protein sequence ID" value="CAK5272550.1"/>
    <property type="molecule type" value="Genomic_DNA"/>
</dbReference>
<comment type="caution">
    <text evidence="4">The sequence shown here is derived from an EMBL/GenBank/DDBJ whole genome shotgun (WGS) entry which is preliminary data.</text>
</comment>
<dbReference type="PANTHER" id="PTHR42683">
    <property type="entry name" value="ALDEHYDE REDUCTASE"/>
    <property type="match status" value="1"/>
</dbReference>
<dbReference type="SUPFAM" id="SSF51735">
    <property type="entry name" value="NAD(P)-binding Rossmann-fold domains"/>
    <property type="match status" value="1"/>
</dbReference>
<name>A0AAD2HC81_9AGAR</name>
<proteinExistence type="predicted"/>